<organism evidence="1 2">
    <name type="scientific">Leucogyrophana mollusca</name>
    <dbReference type="NCBI Taxonomy" id="85980"/>
    <lineage>
        <taxon>Eukaryota</taxon>
        <taxon>Fungi</taxon>
        <taxon>Dikarya</taxon>
        <taxon>Basidiomycota</taxon>
        <taxon>Agaricomycotina</taxon>
        <taxon>Agaricomycetes</taxon>
        <taxon>Agaricomycetidae</taxon>
        <taxon>Boletales</taxon>
        <taxon>Boletales incertae sedis</taxon>
        <taxon>Leucogyrophana</taxon>
    </lineage>
</organism>
<proteinExistence type="predicted"/>
<reference evidence="1" key="1">
    <citation type="journal article" date="2021" name="New Phytol.">
        <title>Evolutionary innovations through gain and loss of genes in the ectomycorrhizal Boletales.</title>
        <authorList>
            <person name="Wu G."/>
            <person name="Miyauchi S."/>
            <person name="Morin E."/>
            <person name="Kuo A."/>
            <person name="Drula E."/>
            <person name="Varga T."/>
            <person name="Kohler A."/>
            <person name="Feng B."/>
            <person name="Cao Y."/>
            <person name="Lipzen A."/>
            <person name="Daum C."/>
            <person name="Hundley H."/>
            <person name="Pangilinan J."/>
            <person name="Johnson J."/>
            <person name="Barry K."/>
            <person name="LaButti K."/>
            <person name="Ng V."/>
            <person name="Ahrendt S."/>
            <person name="Min B."/>
            <person name="Choi I.G."/>
            <person name="Park H."/>
            <person name="Plett J.M."/>
            <person name="Magnuson J."/>
            <person name="Spatafora J.W."/>
            <person name="Nagy L.G."/>
            <person name="Henrissat B."/>
            <person name="Grigoriev I.V."/>
            <person name="Yang Z.L."/>
            <person name="Xu J."/>
            <person name="Martin F.M."/>
        </authorList>
    </citation>
    <scope>NUCLEOTIDE SEQUENCE</scope>
    <source>
        <strain evidence="1">KUC20120723A-06</strain>
    </source>
</reference>
<name>A0ACB8B2J6_9AGAM</name>
<evidence type="ECO:0000313" key="1">
    <source>
        <dbReference type="EMBL" id="KAH7919965.1"/>
    </source>
</evidence>
<evidence type="ECO:0000313" key="2">
    <source>
        <dbReference type="Proteomes" id="UP000790709"/>
    </source>
</evidence>
<sequence>MLPPPTRRRSCFRPAFDLLSPALSIELAFALSYLRPTFDQQALSSALSVQGTIAPPNGIELLQPAFRKPKPNPLDIPSELEHFGR</sequence>
<protein>
    <submittedName>
        <fullName evidence="1">Uncharacterized protein</fullName>
    </submittedName>
</protein>
<comment type="caution">
    <text evidence="1">The sequence shown here is derived from an EMBL/GenBank/DDBJ whole genome shotgun (WGS) entry which is preliminary data.</text>
</comment>
<dbReference type="EMBL" id="MU266616">
    <property type="protein sequence ID" value="KAH7919965.1"/>
    <property type="molecule type" value="Genomic_DNA"/>
</dbReference>
<accession>A0ACB8B2J6</accession>
<dbReference type="Proteomes" id="UP000790709">
    <property type="component" value="Unassembled WGS sequence"/>
</dbReference>
<gene>
    <name evidence="1" type="ORF">BV22DRAFT_835373</name>
</gene>
<keyword evidence="2" id="KW-1185">Reference proteome</keyword>